<gene>
    <name evidence="1" type="ORF">CRG98_049092</name>
</gene>
<accession>A0A2I0HFQ3</accession>
<keyword evidence="2" id="KW-1185">Reference proteome</keyword>
<dbReference type="EMBL" id="PGOL01034606">
    <property type="protein sequence ID" value="PKI26219.1"/>
    <property type="molecule type" value="Genomic_DNA"/>
</dbReference>
<proteinExistence type="predicted"/>
<evidence type="ECO:0000313" key="2">
    <source>
        <dbReference type="Proteomes" id="UP000233551"/>
    </source>
</evidence>
<sequence>MQTATGVFGQSDESEKLPFLAVELCRERL</sequence>
<protein>
    <submittedName>
        <fullName evidence="1">Uncharacterized protein</fullName>
    </submittedName>
</protein>
<dbReference type="Proteomes" id="UP000233551">
    <property type="component" value="Unassembled WGS sequence"/>
</dbReference>
<comment type="caution">
    <text evidence="1">The sequence shown here is derived from an EMBL/GenBank/DDBJ whole genome shotgun (WGS) entry which is preliminary data.</text>
</comment>
<evidence type="ECO:0000313" key="1">
    <source>
        <dbReference type="EMBL" id="PKI26219.1"/>
    </source>
</evidence>
<name>A0A2I0HFQ3_PUNGR</name>
<dbReference type="AlphaFoldDB" id="A0A2I0HFQ3"/>
<organism evidence="1 2">
    <name type="scientific">Punica granatum</name>
    <name type="common">Pomegranate</name>
    <dbReference type="NCBI Taxonomy" id="22663"/>
    <lineage>
        <taxon>Eukaryota</taxon>
        <taxon>Viridiplantae</taxon>
        <taxon>Streptophyta</taxon>
        <taxon>Embryophyta</taxon>
        <taxon>Tracheophyta</taxon>
        <taxon>Spermatophyta</taxon>
        <taxon>Magnoliopsida</taxon>
        <taxon>eudicotyledons</taxon>
        <taxon>Gunneridae</taxon>
        <taxon>Pentapetalae</taxon>
        <taxon>rosids</taxon>
        <taxon>malvids</taxon>
        <taxon>Myrtales</taxon>
        <taxon>Lythraceae</taxon>
        <taxon>Punica</taxon>
    </lineage>
</organism>
<feature type="non-terminal residue" evidence="1">
    <location>
        <position position="29"/>
    </location>
</feature>
<reference evidence="1 2" key="1">
    <citation type="submission" date="2017-11" db="EMBL/GenBank/DDBJ databases">
        <title>De-novo sequencing of pomegranate (Punica granatum L.) genome.</title>
        <authorList>
            <person name="Akparov Z."/>
            <person name="Amiraslanov A."/>
            <person name="Hajiyeva S."/>
            <person name="Abbasov M."/>
            <person name="Kaur K."/>
            <person name="Hamwieh A."/>
            <person name="Solovyev V."/>
            <person name="Salamov A."/>
            <person name="Braich B."/>
            <person name="Kosarev P."/>
            <person name="Mahmoud A."/>
            <person name="Hajiyev E."/>
            <person name="Babayeva S."/>
            <person name="Izzatullayeva V."/>
            <person name="Mammadov A."/>
            <person name="Mammadov A."/>
            <person name="Sharifova S."/>
            <person name="Ojaghi J."/>
            <person name="Eynullazada K."/>
            <person name="Bayramov B."/>
            <person name="Abdulazimova A."/>
            <person name="Shahmuradov I."/>
        </authorList>
    </citation>
    <scope>NUCLEOTIDE SEQUENCE [LARGE SCALE GENOMIC DNA]</scope>
    <source>
        <strain evidence="2">cv. AG2017</strain>
        <tissue evidence="1">Leaf</tissue>
    </source>
</reference>